<dbReference type="AlphaFoldDB" id="A0A848KR39"/>
<feature type="domain" description="PI3K/PI4K catalytic" evidence="1">
    <location>
        <begin position="148"/>
        <end position="204"/>
    </location>
</feature>
<proteinExistence type="predicted"/>
<sequence>MADVETILRDGDIEILGRVPHASNATLVCEARLGDGEPVRCVYKPIRGEAPLWDFPDGTLADREVASYEISQALGWGLIPETVLRVEAPLGPGMVQRWIDLPDDEPDVDVVDLVPVDAVPPGVKVILRAYDAADRPVVLVHQSADRLRQLAVLDVIINNADRKGGHILRTDDGRLYGIDHGICLHADDKLRTVLWGWAGEQIPATLLADVERLAARLRDVGDPLRAQLAAHLTAVELDALAARCAVLAAGAIMPVPPPHRPIPWPPF</sequence>
<keyword evidence="3" id="KW-1185">Reference proteome</keyword>
<name>A0A848KR39_9ACTN</name>
<reference evidence="2 3" key="1">
    <citation type="submission" date="2020-04" db="EMBL/GenBank/DDBJ databases">
        <title>Gordonia sp. nov. TBRC 11910.</title>
        <authorList>
            <person name="Suriyachadkun C."/>
        </authorList>
    </citation>
    <scope>NUCLEOTIDE SEQUENCE [LARGE SCALE GENOMIC DNA]</scope>
    <source>
        <strain evidence="2 3">TBRC 11910</strain>
    </source>
</reference>
<dbReference type="Proteomes" id="UP000550729">
    <property type="component" value="Unassembled WGS sequence"/>
</dbReference>
<dbReference type="InterPro" id="IPR000403">
    <property type="entry name" value="PI3/4_kinase_cat_dom"/>
</dbReference>
<dbReference type="EMBL" id="JABBNB010000003">
    <property type="protein sequence ID" value="NMO00397.1"/>
    <property type="molecule type" value="Genomic_DNA"/>
</dbReference>
<dbReference type="InterPro" id="IPR022292">
    <property type="entry name" value="CHP03843"/>
</dbReference>
<accession>A0A848KR39</accession>
<dbReference type="RefSeq" id="WP_170192897.1">
    <property type="nucleotide sequence ID" value="NZ_JABBNB010000003.1"/>
</dbReference>
<dbReference type="NCBIfam" id="TIGR03843">
    <property type="entry name" value="SCO1664 family protein"/>
    <property type="match status" value="1"/>
</dbReference>
<dbReference type="Pfam" id="PF00454">
    <property type="entry name" value="PI3_PI4_kinase"/>
    <property type="match status" value="1"/>
</dbReference>
<comment type="caution">
    <text evidence="2">The sequence shown here is derived from an EMBL/GenBank/DDBJ whole genome shotgun (WGS) entry which is preliminary data.</text>
</comment>
<evidence type="ECO:0000313" key="2">
    <source>
        <dbReference type="EMBL" id="NMO00397.1"/>
    </source>
</evidence>
<organism evidence="2 3">
    <name type="scientific">Gordonia asplenii</name>
    <dbReference type="NCBI Taxonomy" id="2725283"/>
    <lineage>
        <taxon>Bacteria</taxon>
        <taxon>Bacillati</taxon>
        <taxon>Actinomycetota</taxon>
        <taxon>Actinomycetes</taxon>
        <taxon>Mycobacteriales</taxon>
        <taxon>Gordoniaceae</taxon>
        <taxon>Gordonia</taxon>
    </lineage>
</organism>
<evidence type="ECO:0000313" key="3">
    <source>
        <dbReference type="Proteomes" id="UP000550729"/>
    </source>
</evidence>
<evidence type="ECO:0000259" key="1">
    <source>
        <dbReference type="Pfam" id="PF00454"/>
    </source>
</evidence>
<gene>
    <name evidence="2" type="ORF">HH308_04120</name>
</gene>
<protein>
    <submittedName>
        <fullName evidence="2">SCO1664 family protein</fullName>
    </submittedName>
</protein>